<accession>A0A6J5M2P4</accession>
<evidence type="ECO:0000313" key="1">
    <source>
        <dbReference type="EMBL" id="CAB4139240.1"/>
    </source>
</evidence>
<protein>
    <submittedName>
        <fullName evidence="1">Uncharacterized protein</fullName>
    </submittedName>
</protein>
<sequence>MAKITISDIASGYASTTQLNNAFNALEAELNNKVLYRDPPGGEPNQMEADLDMNGNKIINVSDVEVGGVNILTSMQDIYDDYEALTNRVTISTSSPSGGTDGDIWFKVSV</sequence>
<organism evidence="1">
    <name type="scientific">uncultured Caudovirales phage</name>
    <dbReference type="NCBI Taxonomy" id="2100421"/>
    <lineage>
        <taxon>Viruses</taxon>
        <taxon>Duplodnaviria</taxon>
        <taxon>Heunggongvirae</taxon>
        <taxon>Uroviricota</taxon>
        <taxon>Caudoviricetes</taxon>
        <taxon>Peduoviridae</taxon>
        <taxon>Maltschvirus</taxon>
        <taxon>Maltschvirus maltsch</taxon>
    </lineage>
</organism>
<dbReference type="EMBL" id="LR796361">
    <property type="protein sequence ID" value="CAB4139240.1"/>
    <property type="molecule type" value="Genomic_DNA"/>
</dbReference>
<gene>
    <name evidence="1" type="ORF">UFOVP342_21</name>
</gene>
<name>A0A6J5M2P4_9CAUD</name>
<reference evidence="1" key="1">
    <citation type="submission" date="2020-04" db="EMBL/GenBank/DDBJ databases">
        <authorList>
            <person name="Chiriac C."/>
            <person name="Salcher M."/>
            <person name="Ghai R."/>
            <person name="Kavagutti S V."/>
        </authorList>
    </citation>
    <scope>NUCLEOTIDE SEQUENCE</scope>
</reference>
<proteinExistence type="predicted"/>